<feature type="binding site" evidence="2">
    <location>
        <begin position="8"/>
        <end position="15"/>
    </location>
    <ligand>
        <name>substrate</name>
    </ligand>
</feature>
<evidence type="ECO:0000313" key="3">
    <source>
        <dbReference type="EMBL" id="TXK12932.1"/>
    </source>
</evidence>
<dbReference type="PANTHER" id="PTHR48100">
    <property type="entry name" value="BROAD-SPECIFICITY PHOSPHATASE YOR283W-RELATED"/>
    <property type="match status" value="1"/>
</dbReference>
<evidence type="ECO:0000313" key="4">
    <source>
        <dbReference type="Proteomes" id="UP000321034"/>
    </source>
</evidence>
<reference evidence="3 4" key="1">
    <citation type="submission" date="2019-08" db="EMBL/GenBank/DDBJ databases">
        <authorList>
            <person name="Dong K."/>
        </authorList>
    </citation>
    <scope>NUCLEOTIDE SEQUENCE [LARGE SCALE GENOMIC DNA]</scope>
    <source>
        <strain evidence="3 4">JCM14558</strain>
    </source>
</reference>
<dbReference type="Pfam" id="PF00300">
    <property type="entry name" value="His_Phos_1"/>
    <property type="match status" value="1"/>
</dbReference>
<dbReference type="PROSITE" id="PS00175">
    <property type="entry name" value="PG_MUTASE"/>
    <property type="match status" value="1"/>
</dbReference>
<dbReference type="Gene3D" id="3.40.50.1240">
    <property type="entry name" value="Phosphoglycerate mutase-like"/>
    <property type="match status" value="1"/>
</dbReference>
<accession>A0A5C8I1P8</accession>
<keyword evidence="4" id="KW-1185">Reference proteome</keyword>
<comment type="caution">
    <text evidence="3">The sequence shown here is derived from an EMBL/GenBank/DDBJ whole genome shotgun (WGS) entry which is preliminary data.</text>
</comment>
<dbReference type="CDD" id="cd07067">
    <property type="entry name" value="HP_PGM_like"/>
    <property type="match status" value="1"/>
</dbReference>
<evidence type="ECO:0000256" key="2">
    <source>
        <dbReference type="PIRSR" id="PIRSR613078-2"/>
    </source>
</evidence>
<dbReference type="EMBL" id="VRSV01000001">
    <property type="protein sequence ID" value="TXK12932.1"/>
    <property type="molecule type" value="Genomic_DNA"/>
</dbReference>
<dbReference type="PANTHER" id="PTHR48100:SF59">
    <property type="entry name" value="ADENOSYLCOBALAMIN_ALPHA-RIBAZOLE PHOSPHATASE"/>
    <property type="match status" value="1"/>
</dbReference>
<dbReference type="InterPro" id="IPR013078">
    <property type="entry name" value="His_Pase_superF_clade-1"/>
</dbReference>
<organism evidence="3 4">
    <name type="scientific">Microbacterium hatanonis</name>
    <dbReference type="NCBI Taxonomy" id="404366"/>
    <lineage>
        <taxon>Bacteria</taxon>
        <taxon>Bacillati</taxon>
        <taxon>Actinomycetota</taxon>
        <taxon>Actinomycetes</taxon>
        <taxon>Micrococcales</taxon>
        <taxon>Microbacteriaceae</taxon>
        <taxon>Microbacterium</taxon>
    </lineage>
</organism>
<feature type="binding site" evidence="2">
    <location>
        <begin position="87"/>
        <end position="90"/>
    </location>
    <ligand>
        <name>substrate</name>
    </ligand>
</feature>
<dbReference type="OrthoDB" id="4697614at2"/>
<dbReference type="InterPro" id="IPR029033">
    <property type="entry name" value="His_PPase_superfam"/>
</dbReference>
<protein>
    <submittedName>
        <fullName evidence="3">Histidine phosphatase family protein</fullName>
    </submittedName>
</protein>
<dbReference type="InterPro" id="IPR050275">
    <property type="entry name" value="PGM_Phosphatase"/>
</dbReference>
<feature type="active site" description="Tele-phosphohistidine intermediate" evidence="1">
    <location>
        <position position="9"/>
    </location>
</feature>
<gene>
    <name evidence="3" type="ORF">FVP77_05655</name>
</gene>
<feature type="binding site" evidence="2">
    <location>
        <position position="62"/>
    </location>
    <ligand>
        <name>substrate</name>
    </ligand>
</feature>
<dbReference type="AlphaFoldDB" id="A0A5C8I1P8"/>
<feature type="active site" description="Proton donor/acceptor" evidence="1">
    <location>
        <position position="87"/>
    </location>
</feature>
<name>A0A5C8I1P8_9MICO</name>
<dbReference type="InterPro" id="IPR001345">
    <property type="entry name" value="PG/BPGM_mutase_AS"/>
</dbReference>
<dbReference type="SUPFAM" id="SSF53254">
    <property type="entry name" value="Phosphoglycerate mutase-like"/>
    <property type="match status" value="1"/>
</dbReference>
<dbReference type="SMART" id="SM00855">
    <property type="entry name" value="PGAM"/>
    <property type="match status" value="1"/>
</dbReference>
<dbReference type="RefSeq" id="WP_147893627.1">
    <property type="nucleotide sequence ID" value="NZ_BAAANR010000001.1"/>
</dbReference>
<evidence type="ECO:0000256" key="1">
    <source>
        <dbReference type="PIRSR" id="PIRSR613078-1"/>
    </source>
</evidence>
<sequence>MTILTLVRHGETDWNRDGRIQGSTDIPLNDTGRQQARDAGRALREVIDADAATVVASSDLLRAAETADLIAAELGADEPRRYRGLRERAYGDAEGMTAVDFRTRWGDWYTAEVPGAETWDDLRGRALETLRRVVQDARRTTSPAAPALVVVAHGALIREVIRHATGGELPVPGERLPNGSAHTFLMERDRVQLLSYVAATV</sequence>
<dbReference type="GO" id="GO:0016791">
    <property type="term" value="F:phosphatase activity"/>
    <property type="evidence" value="ECO:0007669"/>
    <property type="project" value="TreeGrafter"/>
</dbReference>
<dbReference type="GO" id="GO:0005737">
    <property type="term" value="C:cytoplasm"/>
    <property type="evidence" value="ECO:0007669"/>
    <property type="project" value="TreeGrafter"/>
</dbReference>
<proteinExistence type="predicted"/>
<dbReference type="Proteomes" id="UP000321034">
    <property type="component" value="Unassembled WGS sequence"/>
</dbReference>